<feature type="region of interest" description="Disordered" evidence="1">
    <location>
        <begin position="77"/>
        <end position="122"/>
    </location>
</feature>
<dbReference type="Ensembl" id="ENSNFUT00015029932.1">
    <property type="protein sequence ID" value="ENSNFUP00015028647.1"/>
    <property type="gene ID" value="ENSNFUG00015013869.1"/>
</dbReference>
<dbReference type="InterPro" id="IPR026159">
    <property type="entry name" value="Malcavernin"/>
</dbReference>
<dbReference type="GO" id="GO:0007507">
    <property type="term" value="P:heart development"/>
    <property type="evidence" value="ECO:0007669"/>
    <property type="project" value="TreeGrafter"/>
</dbReference>
<evidence type="ECO:0000313" key="3">
    <source>
        <dbReference type="Ensembl" id="ENSNFUP00015028647.1"/>
    </source>
</evidence>
<dbReference type="Pfam" id="PF16545">
    <property type="entry name" value="CCM2_C"/>
    <property type="match status" value="1"/>
</dbReference>
<name>A0A8C6M7J6_NOTFU</name>
<reference evidence="3" key="1">
    <citation type="submission" date="2025-08" db="UniProtKB">
        <authorList>
            <consortium name="Ensembl"/>
        </authorList>
    </citation>
    <scope>IDENTIFICATION</scope>
</reference>
<proteinExistence type="predicted"/>
<feature type="domain" description="Cerebral cavernous malformations 2 harmonin-homology" evidence="2">
    <location>
        <begin position="9"/>
        <end position="73"/>
    </location>
</feature>
<accession>A0A8C6M7J6</accession>
<dbReference type="GO" id="GO:0001570">
    <property type="term" value="P:vasculogenesis"/>
    <property type="evidence" value="ECO:0007669"/>
    <property type="project" value="TreeGrafter"/>
</dbReference>
<dbReference type="Gene3D" id="1.20.1160.20">
    <property type="match status" value="1"/>
</dbReference>
<evidence type="ECO:0000259" key="2">
    <source>
        <dbReference type="Pfam" id="PF16545"/>
    </source>
</evidence>
<organism evidence="3 4">
    <name type="scientific">Nothobranchius furzeri</name>
    <name type="common">Turquoise killifish</name>
    <dbReference type="NCBI Taxonomy" id="105023"/>
    <lineage>
        <taxon>Eukaryota</taxon>
        <taxon>Metazoa</taxon>
        <taxon>Chordata</taxon>
        <taxon>Craniata</taxon>
        <taxon>Vertebrata</taxon>
        <taxon>Euteleostomi</taxon>
        <taxon>Actinopterygii</taxon>
        <taxon>Neopterygii</taxon>
        <taxon>Teleostei</taxon>
        <taxon>Neoteleostei</taxon>
        <taxon>Acanthomorphata</taxon>
        <taxon>Ovalentaria</taxon>
        <taxon>Atherinomorphae</taxon>
        <taxon>Cyprinodontiformes</taxon>
        <taxon>Nothobranchiidae</taxon>
        <taxon>Nothobranchius</taxon>
    </lineage>
</organism>
<dbReference type="GeneTree" id="ENSGT00390000016168"/>
<dbReference type="InterPro" id="IPR032375">
    <property type="entry name" value="CCM2_C"/>
</dbReference>
<reference evidence="3" key="2">
    <citation type="submission" date="2025-09" db="UniProtKB">
        <authorList>
            <consortium name="Ensembl"/>
        </authorList>
    </citation>
    <scope>IDENTIFICATION</scope>
</reference>
<sequence>MLHLRLSSQEIQNGSSFNEFCINLRVLYGDSRKFLLLGLHPLKPEKDSQHFENFLETIGVKDSRGIIMDSFGRCKRMASPASDSNGNGAAEGSGDATASDEGRDDSEGDEWDRMITDISKCT</sequence>
<dbReference type="PANTHER" id="PTHR21642">
    <property type="entry name" value="CEREBRAL CAVERNOUS MALFORMATIONS PROTEIN 2 HOMOLOG"/>
    <property type="match status" value="1"/>
</dbReference>
<protein>
    <recommendedName>
        <fullName evidence="2">Cerebral cavernous malformations 2 harmonin-homology domain-containing protein</fullName>
    </recommendedName>
</protein>
<dbReference type="AlphaFoldDB" id="A0A8C6M7J6"/>
<evidence type="ECO:0000256" key="1">
    <source>
        <dbReference type="SAM" id="MobiDB-lite"/>
    </source>
</evidence>
<evidence type="ECO:0000313" key="4">
    <source>
        <dbReference type="Proteomes" id="UP000694548"/>
    </source>
</evidence>
<keyword evidence="4" id="KW-1185">Reference proteome</keyword>
<dbReference type="Proteomes" id="UP000694548">
    <property type="component" value="Unassembled WGS sequence"/>
</dbReference>
<dbReference type="PANTHER" id="PTHR21642:SF4">
    <property type="entry name" value="CEREBRAL CAVERNOUS MALFORMATIONS 2 PROTEIN"/>
    <property type="match status" value="1"/>
</dbReference>